<keyword evidence="17" id="KW-1185">Reference proteome</keyword>
<keyword evidence="4" id="KW-0433">Leucine-rich repeat</keyword>
<dbReference type="InterPro" id="IPR003591">
    <property type="entry name" value="Leu-rich_rpt_typical-subtyp"/>
</dbReference>
<dbReference type="InterPro" id="IPR032675">
    <property type="entry name" value="LRR_dom_sf"/>
</dbReference>
<dbReference type="GO" id="GO:0005886">
    <property type="term" value="C:plasma membrane"/>
    <property type="evidence" value="ECO:0007669"/>
    <property type="project" value="TreeGrafter"/>
</dbReference>
<gene>
    <name evidence="16" type="ORF">C0Q70_01775</name>
</gene>
<comment type="similarity">
    <text evidence="2">Belongs to the Toll-like receptor family.</text>
</comment>
<evidence type="ECO:0000313" key="16">
    <source>
        <dbReference type="EMBL" id="PVD39147.1"/>
    </source>
</evidence>
<name>A0A2T7Q0H9_POMCA</name>
<dbReference type="Proteomes" id="UP000245119">
    <property type="component" value="Linkage Group LG1"/>
</dbReference>
<dbReference type="SUPFAM" id="SSF52200">
    <property type="entry name" value="Toll/Interleukin receptor TIR domain"/>
    <property type="match status" value="1"/>
</dbReference>
<dbReference type="EMBL" id="PZQS01000001">
    <property type="protein sequence ID" value="PVD39147.1"/>
    <property type="molecule type" value="Genomic_DNA"/>
</dbReference>
<dbReference type="GO" id="GO:0038023">
    <property type="term" value="F:signaling receptor activity"/>
    <property type="evidence" value="ECO:0007669"/>
    <property type="project" value="TreeGrafter"/>
</dbReference>
<feature type="signal peptide" evidence="14">
    <location>
        <begin position="1"/>
        <end position="20"/>
    </location>
</feature>
<dbReference type="PANTHER" id="PTHR24365:SF541">
    <property type="entry name" value="PROTEIN TOLL-RELATED"/>
    <property type="match status" value="1"/>
</dbReference>
<keyword evidence="11" id="KW-0675">Receptor</keyword>
<dbReference type="FunFam" id="3.40.50.10140:FF:000001">
    <property type="entry name" value="Toll-like receptor 2"/>
    <property type="match status" value="1"/>
</dbReference>
<dbReference type="InterPro" id="IPR035897">
    <property type="entry name" value="Toll_tir_struct_dom_sf"/>
</dbReference>
<dbReference type="PANTHER" id="PTHR24365">
    <property type="entry name" value="TOLL-LIKE RECEPTOR"/>
    <property type="match status" value="1"/>
</dbReference>
<keyword evidence="8" id="KW-0391">Immunity</keyword>
<comment type="caution">
    <text evidence="16">The sequence shown here is derived from an EMBL/GenBank/DDBJ whole genome shotgun (WGS) entry which is preliminary data.</text>
</comment>
<dbReference type="Pfam" id="PF01582">
    <property type="entry name" value="TIR"/>
    <property type="match status" value="1"/>
</dbReference>
<dbReference type="SMART" id="SM00369">
    <property type="entry name" value="LRR_TYP"/>
    <property type="match status" value="5"/>
</dbReference>
<dbReference type="AlphaFoldDB" id="A0A2T7Q0H9"/>
<evidence type="ECO:0000256" key="6">
    <source>
        <dbReference type="ARBA" id="ARBA00022729"/>
    </source>
</evidence>
<dbReference type="Gene3D" id="3.80.10.10">
    <property type="entry name" value="Ribonuclease Inhibitor"/>
    <property type="match status" value="2"/>
</dbReference>
<evidence type="ECO:0000256" key="3">
    <source>
        <dbReference type="ARBA" id="ARBA00022588"/>
    </source>
</evidence>
<dbReference type="STRING" id="400727.A0A2T7Q0H9"/>
<dbReference type="Gene3D" id="3.40.50.10140">
    <property type="entry name" value="Toll/interleukin-1 receptor homology (TIR) domain"/>
    <property type="match status" value="1"/>
</dbReference>
<dbReference type="PROSITE" id="PS50104">
    <property type="entry name" value="TIR"/>
    <property type="match status" value="1"/>
</dbReference>
<evidence type="ECO:0000256" key="12">
    <source>
        <dbReference type="ARBA" id="ARBA00023180"/>
    </source>
</evidence>
<keyword evidence="7" id="KW-0677">Repeat</keyword>
<evidence type="ECO:0000256" key="14">
    <source>
        <dbReference type="SAM" id="SignalP"/>
    </source>
</evidence>
<organism evidence="16 17">
    <name type="scientific">Pomacea canaliculata</name>
    <name type="common">Golden apple snail</name>
    <dbReference type="NCBI Taxonomy" id="400727"/>
    <lineage>
        <taxon>Eukaryota</taxon>
        <taxon>Metazoa</taxon>
        <taxon>Spiralia</taxon>
        <taxon>Lophotrochozoa</taxon>
        <taxon>Mollusca</taxon>
        <taxon>Gastropoda</taxon>
        <taxon>Caenogastropoda</taxon>
        <taxon>Architaenioglossa</taxon>
        <taxon>Ampullarioidea</taxon>
        <taxon>Ampullariidae</taxon>
        <taxon>Pomacea</taxon>
    </lineage>
</organism>
<accession>A0A2T7Q0H9</accession>
<feature type="chain" id="PRO_5015588704" description="TIR domain-containing protein" evidence="14">
    <location>
        <begin position="21"/>
        <end position="557"/>
    </location>
</feature>
<evidence type="ECO:0000256" key="1">
    <source>
        <dbReference type="ARBA" id="ARBA00004479"/>
    </source>
</evidence>
<feature type="transmembrane region" description="Helical" evidence="13">
    <location>
        <begin position="363"/>
        <end position="386"/>
    </location>
</feature>
<keyword evidence="10 13" id="KW-0472">Membrane</keyword>
<dbReference type="OrthoDB" id="6134202at2759"/>
<dbReference type="InterPro" id="IPR000157">
    <property type="entry name" value="TIR_dom"/>
</dbReference>
<evidence type="ECO:0000256" key="2">
    <source>
        <dbReference type="ARBA" id="ARBA00009634"/>
    </source>
</evidence>
<keyword evidence="12" id="KW-0325">Glycoprotein</keyword>
<dbReference type="InterPro" id="IPR001611">
    <property type="entry name" value="Leu-rich_rpt"/>
</dbReference>
<evidence type="ECO:0000256" key="11">
    <source>
        <dbReference type="ARBA" id="ARBA00023170"/>
    </source>
</evidence>
<reference evidence="16 17" key="1">
    <citation type="submission" date="2018-04" db="EMBL/GenBank/DDBJ databases">
        <title>The genome of golden apple snail Pomacea canaliculata provides insight into stress tolerance and invasive adaptation.</title>
        <authorList>
            <person name="Liu C."/>
            <person name="Liu B."/>
            <person name="Ren Y."/>
            <person name="Zhang Y."/>
            <person name="Wang H."/>
            <person name="Li S."/>
            <person name="Jiang F."/>
            <person name="Yin L."/>
            <person name="Zhang G."/>
            <person name="Qian W."/>
            <person name="Fan W."/>
        </authorList>
    </citation>
    <scope>NUCLEOTIDE SEQUENCE [LARGE SCALE GENOMIC DNA]</scope>
    <source>
        <strain evidence="16">SZHN2017</strain>
        <tissue evidence="16">Muscle</tissue>
    </source>
</reference>
<evidence type="ECO:0000256" key="7">
    <source>
        <dbReference type="ARBA" id="ARBA00022737"/>
    </source>
</evidence>
<dbReference type="Pfam" id="PF13306">
    <property type="entry name" value="LRR_5"/>
    <property type="match status" value="1"/>
</dbReference>
<dbReference type="PRINTS" id="PR01537">
    <property type="entry name" value="INTRLKN1R1F"/>
</dbReference>
<dbReference type="InterPro" id="IPR026906">
    <property type="entry name" value="LRR_5"/>
</dbReference>
<comment type="subcellular location">
    <subcellularLocation>
        <location evidence="1">Membrane</location>
        <topology evidence="1">Single-pass type I membrane protein</topology>
    </subcellularLocation>
</comment>
<dbReference type="PROSITE" id="PS51450">
    <property type="entry name" value="LRR"/>
    <property type="match status" value="1"/>
</dbReference>
<evidence type="ECO:0000313" key="17">
    <source>
        <dbReference type="Proteomes" id="UP000245119"/>
    </source>
</evidence>
<sequence length="557" mass="63914">MQKWRTVITVVMLFICLCASLEDYCWVDTYDGEFMSPCFDEGRCRCNNITADCSSNNGSLTYVPRLPIDVQVFNFSSNNLSHIPDEFFSNVSQVWLLDLCQNGLTSLSPRAFQELQNLTTLLLNGNSLVYKALTPVFHIRSLTNLQILCSNLSPMDLETFSNNSLGALTLLNVSLNNIGSLYMKSLEPLKGLSYFIAQQNKLYNLTTSRLKNLFFLNLQKNRLFDFPQTCDLVTGESFFPNLKLLLLQNNMISSIKDPVCLPNLANLSLSFNKFLTFESNTFGNARFPRLEYLALIEMEDKIVGIERFAFNNSQLKFLGLALNYINLSSQTVLHDDAFGGCTGITAFYFDYCVFKAACLLGQAAASFTIAVIIIVLVVFIISVTCFRYRWHLRLVMYEWFHHRGLQEGQLRHFTYDVFVGYAEEDRKWVMQELLPVVEGQWNLRACVHERDFIPGKHIVDNIADCVQDSRKILMVFSPDYARSEWCQFELKYCQCCVMDRDEVLVLVLLHETESRDMTSAMFAVMKTTTYIEWANTVDARDSFWGRLSRALDCVISY</sequence>
<keyword evidence="5 13" id="KW-0812">Transmembrane</keyword>
<keyword evidence="3" id="KW-0399">Innate immunity</keyword>
<evidence type="ECO:0000256" key="4">
    <source>
        <dbReference type="ARBA" id="ARBA00022614"/>
    </source>
</evidence>
<dbReference type="Pfam" id="PF13855">
    <property type="entry name" value="LRR_8"/>
    <property type="match status" value="1"/>
</dbReference>
<evidence type="ECO:0000256" key="9">
    <source>
        <dbReference type="ARBA" id="ARBA00022989"/>
    </source>
</evidence>
<dbReference type="SUPFAM" id="SSF52058">
    <property type="entry name" value="L domain-like"/>
    <property type="match status" value="1"/>
</dbReference>
<evidence type="ECO:0000256" key="10">
    <source>
        <dbReference type="ARBA" id="ARBA00023136"/>
    </source>
</evidence>
<dbReference type="GO" id="GO:0045087">
    <property type="term" value="P:innate immune response"/>
    <property type="evidence" value="ECO:0007669"/>
    <property type="project" value="UniProtKB-KW"/>
</dbReference>
<feature type="domain" description="TIR" evidence="15">
    <location>
        <begin position="413"/>
        <end position="551"/>
    </location>
</feature>
<dbReference type="SMART" id="SM00255">
    <property type="entry name" value="TIR"/>
    <property type="match status" value="1"/>
</dbReference>
<proteinExistence type="inferred from homology"/>
<protein>
    <recommendedName>
        <fullName evidence="15">TIR domain-containing protein</fullName>
    </recommendedName>
</protein>
<evidence type="ECO:0000259" key="15">
    <source>
        <dbReference type="PROSITE" id="PS50104"/>
    </source>
</evidence>
<evidence type="ECO:0000256" key="8">
    <source>
        <dbReference type="ARBA" id="ARBA00022859"/>
    </source>
</evidence>
<keyword evidence="9 13" id="KW-1133">Transmembrane helix</keyword>
<dbReference type="GO" id="GO:0007165">
    <property type="term" value="P:signal transduction"/>
    <property type="evidence" value="ECO:0007669"/>
    <property type="project" value="InterPro"/>
</dbReference>
<evidence type="ECO:0000256" key="5">
    <source>
        <dbReference type="ARBA" id="ARBA00022692"/>
    </source>
</evidence>
<evidence type="ECO:0000256" key="13">
    <source>
        <dbReference type="SAM" id="Phobius"/>
    </source>
</evidence>
<keyword evidence="6 14" id="KW-0732">Signal</keyword>